<evidence type="ECO:0000313" key="2">
    <source>
        <dbReference type="EMBL" id="PWS37256.1"/>
    </source>
</evidence>
<keyword evidence="1" id="KW-0812">Transmembrane</keyword>
<keyword evidence="3" id="KW-1185">Reference proteome</keyword>
<evidence type="ECO:0000256" key="1">
    <source>
        <dbReference type="SAM" id="Phobius"/>
    </source>
</evidence>
<organism evidence="2 3">
    <name type="scientific">Falsiroseomonas bella</name>
    <dbReference type="NCBI Taxonomy" id="2184016"/>
    <lineage>
        <taxon>Bacteria</taxon>
        <taxon>Pseudomonadati</taxon>
        <taxon>Pseudomonadota</taxon>
        <taxon>Alphaproteobacteria</taxon>
        <taxon>Acetobacterales</taxon>
        <taxon>Roseomonadaceae</taxon>
        <taxon>Falsiroseomonas</taxon>
    </lineage>
</organism>
<dbReference type="Proteomes" id="UP000245765">
    <property type="component" value="Unassembled WGS sequence"/>
</dbReference>
<feature type="transmembrane region" description="Helical" evidence="1">
    <location>
        <begin position="12"/>
        <end position="30"/>
    </location>
</feature>
<name>A0A317FI75_9PROT</name>
<dbReference type="EMBL" id="QGNA01000002">
    <property type="protein sequence ID" value="PWS37256.1"/>
    <property type="molecule type" value="Genomic_DNA"/>
</dbReference>
<evidence type="ECO:0000313" key="3">
    <source>
        <dbReference type="Proteomes" id="UP000245765"/>
    </source>
</evidence>
<proteinExistence type="predicted"/>
<dbReference type="RefSeq" id="WP_109870365.1">
    <property type="nucleotide sequence ID" value="NZ_QGNA01000002.1"/>
</dbReference>
<gene>
    <name evidence="2" type="ORF">DFH01_10390</name>
</gene>
<dbReference type="AlphaFoldDB" id="A0A317FI75"/>
<protein>
    <recommendedName>
        <fullName evidence="4">Tripartite tricarboxylate transporter TctB family protein</fullName>
    </recommendedName>
</protein>
<feature type="transmembrane region" description="Helical" evidence="1">
    <location>
        <begin position="42"/>
        <end position="65"/>
    </location>
</feature>
<feature type="transmembrane region" description="Helical" evidence="1">
    <location>
        <begin position="77"/>
        <end position="95"/>
    </location>
</feature>
<reference evidence="3" key="1">
    <citation type="submission" date="2018-05" db="EMBL/GenBank/DDBJ databases">
        <authorList>
            <person name="Du Z."/>
            <person name="Wang X."/>
        </authorList>
    </citation>
    <scope>NUCLEOTIDE SEQUENCE [LARGE SCALE GENOMIC DNA]</scope>
    <source>
        <strain evidence="3">CQN31</strain>
    </source>
</reference>
<keyword evidence="1" id="KW-0472">Membrane</keyword>
<feature type="transmembrane region" description="Helical" evidence="1">
    <location>
        <begin position="101"/>
        <end position="118"/>
    </location>
</feature>
<accession>A0A317FI75</accession>
<keyword evidence="1" id="KW-1133">Transmembrane helix</keyword>
<comment type="caution">
    <text evidence="2">The sequence shown here is derived from an EMBL/GenBank/DDBJ whole genome shotgun (WGS) entry which is preliminary data.</text>
</comment>
<evidence type="ECO:0008006" key="4">
    <source>
        <dbReference type="Google" id="ProtNLM"/>
    </source>
</evidence>
<feature type="transmembrane region" description="Helical" evidence="1">
    <location>
        <begin position="125"/>
        <end position="145"/>
    </location>
</feature>
<sequence length="154" mass="16508">MTEGLTRRKIAWTELGFVTAIAAGVLAFLIEARGVSLDPQNLLLLQPTAWLVLGLWAVLAFGCLTRRVPAGEAPRETAADVLRILALVLAFGLFTAGLEQVGYDVAICAFVLVALVIGGERHPAALLLFPPLFTLAVIQGFRLLIPYPFPTSVL</sequence>
<dbReference type="OrthoDB" id="7269126at2"/>